<dbReference type="AlphaFoldDB" id="A0A316EQE7"/>
<feature type="region of interest" description="Disordered" evidence="1">
    <location>
        <begin position="14"/>
        <end position="39"/>
    </location>
</feature>
<dbReference type="InterPro" id="IPR009003">
    <property type="entry name" value="Peptidase_S1_PA"/>
</dbReference>
<evidence type="ECO:0000313" key="3">
    <source>
        <dbReference type="Proteomes" id="UP000245754"/>
    </source>
</evidence>
<name>A0A316EQE7_9BURK</name>
<sequence length="463" mass="50601">MSGVAVPVSVGAQAHAQEQEQRHAVTPPSARSPVGPPPGQIVRWSLSQPHCGGTLIAPRVMLTAGSCAPRVSHRRSAFVLTDAGAVRARFVRYPRRIGPVGDVAIMLLERPLPGAAIREMAPVPSYRQEQSALVDGADDMTEGARLVAYGSAPESRSTQTGSRKARRMDAYQLRHPAPGSGTIAAGATSARPLVYRSVAGYRRAEPQRIDGRSPHQLFNALVMRAFYPHRRRQASDARALLHGDRDLDEQVLLTSGLATDARMGIASPLRQQDRGGGVFVLDAEQREWLVGTVLGTQMQARQSEYWPWVFAMLQRYGMQAEALQLARQVLGTGRWGEKGRQGTVGDIYAYVNPHTNRVEFARLAALDRQGQYGYLPIGGRDNANWEHLGHDLPTAAEATARIRAWLPDTSDGKAGEVFVRAHPTARTFEYFRLRTDVPGTLSEPPVDATTNAEWEYLGGNLVV</sequence>
<gene>
    <name evidence="2" type="ORF">C7419_103379</name>
</gene>
<evidence type="ECO:0008006" key="4">
    <source>
        <dbReference type="Google" id="ProtNLM"/>
    </source>
</evidence>
<proteinExistence type="predicted"/>
<dbReference type="Proteomes" id="UP000245754">
    <property type="component" value="Unassembled WGS sequence"/>
</dbReference>
<accession>A0A316EQE7</accession>
<dbReference type="SUPFAM" id="SSF50494">
    <property type="entry name" value="Trypsin-like serine proteases"/>
    <property type="match status" value="1"/>
</dbReference>
<comment type="caution">
    <text evidence="2">The sequence shown here is derived from an EMBL/GenBank/DDBJ whole genome shotgun (WGS) entry which is preliminary data.</text>
</comment>
<evidence type="ECO:0000313" key="2">
    <source>
        <dbReference type="EMBL" id="PWK34060.1"/>
    </source>
</evidence>
<protein>
    <recommendedName>
        <fullName evidence="4">Trypsin</fullName>
    </recommendedName>
</protein>
<dbReference type="Gene3D" id="3.30.160.280">
    <property type="match status" value="2"/>
</dbReference>
<evidence type="ECO:0000256" key="1">
    <source>
        <dbReference type="SAM" id="MobiDB-lite"/>
    </source>
</evidence>
<reference evidence="2 3" key="1">
    <citation type="submission" date="2018-05" db="EMBL/GenBank/DDBJ databases">
        <title>Genomic Encyclopedia of Type Strains, Phase IV (KMG-V): Genome sequencing to study the core and pangenomes of soil and plant-associated prokaryotes.</title>
        <authorList>
            <person name="Whitman W."/>
        </authorList>
    </citation>
    <scope>NUCLEOTIDE SEQUENCE [LARGE SCALE GENOMIC DNA]</scope>
    <source>
        <strain evidence="2 3">SLV-132</strain>
    </source>
</reference>
<dbReference type="EMBL" id="QGGT01000003">
    <property type="protein sequence ID" value="PWK34060.1"/>
    <property type="molecule type" value="Genomic_DNA"/>
</dbReference>
<keyword evidence="3" id="KW-1185">Reference proteome</keyword>
<organism evidence="2 3">
    <name type="scientific">Cupriavidus plantarum</name>
    <dbReference type="NCBI Taxonomy" id="942865"/>
    <lineage>
        <taxon>Bacteria</taxon>
        <taxon>Pseudomonadati</taxon>
        <taxon>Pseudomonadota</taxon>
        <taxon>Betaproteobacteria</taxon>
        <taxon>Burkholderiales</taxon>
        <taxon>Burkholderiaceae</taxon>
        <taxon>Cupriavidus</taxon>
    </lineage>
</organism>